<reference evidence="1" key="1">
    <citation type="submission" date="2022-08" db="EMBL/GenBank/DDBJ databases">
        <title>Genome sequencing of Pelomonas sp. UHG3.</title>
        <authorList>
            <person name="So Y."/>
        </authorList>
    </citation>
    <scope>NUCLEOTIDE SEQUENCE</scope>
    <source>
        <strain evidence="1">UHG3</strain>
    </source>
</reference>
<evidence type="ECO:0000313" key="2">
    <source>
        <dbReference type="Proteomes" id="UP001076464"/>
    </source>
</evidence>
<accession>A0ACC6CGM0</accession>
<dbReference type="Proteomes" id="UP001076464">
    <property type="component" value="Unassembled WGS sequence"/>
</dbReference>
<comment type="caution">
    <text evidence="1">The sequence shown here is derived from an EMBL/GenBank/DDBJ whole genome shotgun (WGS) entry which is preliminary data.</text>
</comment>
<keyword evidence="2" id="KW-1185">Reference proteome</keyword>
<sequence>MQAVLLPQEFPGGRLRRMRPEDLAAFQAYRALPELGRYQGWSPMSDADALAFLTDVHRAPLFTPGHWVQLGIAEPETDALVGDIGLYLSDDGCAGEVGFTLQPAAQGRGLATLAVRQALRLLFSATRATHVVGITDARNLPSIRLLERLGFAFVESRQVVFRGEPCTEHVYALARHEDSREAPASREAPLGASARP</sequence>
<evidence type="ECO:0000313" key="1">
    <source>
        <dbReference type="EMBL" id="MCY4747474.1"/>
    </source>
</evidence>
<name>A0ACC6CGM0_9BURK</name>
<organism evidence="1 2">
    <name type="scientific">Roseateles hydrophilus</name>
    <dbReference type="NCBI Taxonomy" id="2975054"/>
    <lineage>
        <taxon>Bacteria</taxon>
        <taxon>Pseudomonadati</taxon>
        <taxon>Pseudomonadota</taxon>
        <taxon>Betaproteobacteria</taxon>
        <taxon>Burkholderiales</taxon>
        <taxon>Sphaerotilaceae</taxon>
        <taxon>Roseateles</taxon>
    </lineage>
</organism>
<protein>
    <submittedName>
        <fullName evidence="1">GNAT family N-acetyltransferase</fullName>
    </submittedName>
</protein>
<gene>
    <name evidence="1" type="ORF">NYO99_21070</name>
</gene>
<dbReference type="EMBL" id="JAPPUY010000008">
    <property type="protein sequence ID" value="MCY4747474.1"/>
    <property type="molecule type" value="Genomic_DNA"/>
</dbReference>
<proteinExistence type="predicted"/>